<comment type="caution">
    <text evidence="12">The sequence shown here is derived from an EMBL/GenBank/DDBJ whole genome shotgun (WGS) entry which is preliminary data.</text>
</comment>
<gene>
    <name evidence="10 12" type="primary">moaA</name>
    <name evidence="12" type="ORF">GCM10007916_27530</name>
</gene>
<comment type="pathway">
    <text evidence="10">Cofactor biosynthesis; molybdopterin biosynthesis.</text>
</comment>
<feature type="binding site" evidence="10">
    <location>
        <position position="191"/>
    </location>
    <ligand>
        <name>S-adenosyl-L-methionine</name>
        <dbReference type="ChEBI" id="CHEBI:59789"/>
    </ligand>
</feature>
<keyword evidence="1 10" id="KW-0004">4Fe-4S</keyword>
<dbReference type="SFLD" id="SFLDG01067">
    <property type="entry name" value="SPASM/twitch_domain_containing"/>
    <property type="match status" value="1"/>
</dbReference>
<evidence type="ECO:0000256" key="6">
    <source>
        <dbReference type="ARBA" id="ARBA00023014"/>
    </source>
</evidence>
<feature type="binding site" evidence="10">
    <location>
        <position position="65"/>
    </location>
    <ligand>
        <name>GTP</name>
        <dbReference type="ChEBI" id="CHEBI:37565"/>
    </ligand>
</feature>
<evidence type="ECO:0000256" key="8">
    <source>
        <dbReference type="ARBA" id="ARBA00023150"/>
    </source>
</evidence>
<accession>A0ABQ6E2M6</accession>
<dbReference type="CDD" id="cd01335">
    <property type="entry name" value="Radical_SAM"/>
    <property type="match status" value="1"/>
</dbReference>
<dbReference type="InterPro" id="IPR010505">
    <property type="entry name" value="MoaA_twitch"/>
</dbReference>
<evidence type="ECO:0000256" key="1">
    <source>
        <dbReference type="ARBA" id="ARBA00022485"/>
    </source>
</evidence>
<comment type="subunit">
    <text evidence="10">Monomer and homodimer.</text>
</comment>
<feature type="binding site" evidence="10">
    <location>
        <position position="23"/>
    </location>
    <ligand>
        <name>[4Fe-4S] cluster</name>
        <dbReference type="ChEBI" id="CHEBI:49883"/>
        <label>1</label>
        <note>4Fe-4S-S-AdoMet</note>
    </ligand>
</feature>
<feature type="binding site" evidence="10">
    <location>
        <position position="69"/>
    </location>
    <ligand>
        <name>S-adenosyl-L-methionine</name>
        <dbReference type="ChEBI" id="CHEBI:59789"/>
    </ligand>
</feature>
<dbReference type="Proteomes" id="UP001157353">
    <property type="component" value="Unassembled WGS sequence"/>
</dbReference>
<dbReference type="EC" id="4.1.99.22" evidence="10"/>
<feature type="binding site" evidence="10">
    <location>
        <position position="120"/>
    </location>
    <ligand>
        <name>S-adenosyl-L-methionine</name>
        <dbReference type="ChEBI" id="CHEBI:59789"/>
    </ligand>
</feature>
<feature type="binding site" evidence="10">
    <location>
        <position position="254"/>
    </location>
    <ligand>
        <name>[4Fe-4S] cluster</name>
        <dbReference type="ChEBI" id="CHEBI:49883"/>
        <label>2</label>
        <note>4Fe-4S-substrate</note>
    </ligand>
</feature>
<feature type="binding site" evidence="10">
    <location>
        <position position="96"/>
    </location>
    <ligand>
        <name>GTP</name>
        <dbReference type="ChEBI" id="CHEBI:37565"/>
    </ligand>
</feature>
<keyword evidence="8 10" id="KW-0501">Molybdenum cofactor biosynthesis</keyword>
<proteinExistence type="inferred from homology"/>
<dbReference type="PANTHER" id="PTHR22960">
    <property type="entry name" value="MOLYBDOPTERIN COFACTOR SYNTHESIS PROTEIN A"/>
    <property type="match status" value="1"/>
</dbReference>
<evidence type="ECO:0000256" key="5">
    <source>
        <dbReference type="ARBA" id="ARBA00023004"/>
    </source>
</evidence>
<feature type="domain" description="Radical SAM core" evidence="11">
    <location>
        <begin position="7"/>
        <end position="231"/>
    </location>
</feature>
<evidence type="ECO:0000256" key="4">
    <source>
        <dbReference type="ARBA" id="ARBA00022741"/>
    </source>
</evidence>
<comment type="cofactor">
    <cofactor evidence="10">
        <name>[4Fe-4S] cluster</name>
        <dbReference type="ChEBI" id="CHEBI:49883"/>
    </cofactor>
    <text evidence="10">Binds 2 [4Fe-4S] clusters. Binds 1 [4Fe-4S] cluster coordinated with 3 cysteines and an exchangeable S-adenosyl-L-methionine and 1 [4Fe-4S] cluster coordinated with 3 cysteines and the GTP-derived substrate.</text>
</comment>
<keyword evidence="4 10" id="KW-0547">Nucleotide-binding</keyword>
<keyword evidence="5 10" id="KW-0408">Iron</keyword>
<evidence type="ECO:0000256" key="10">
    <source>
        <dbReference type="HAMAP-Rule" id="MF_01225"/>
    </source>
</evidence>
<dbReference type="InterPro" id="IPR006638">
    <property type="entry name" value="Elp3/MiaA/NifB-like_rSAM"/>
</dbReference>
<keyword evidence="6 10" id="KW-0411">Iron-sulfur</keyword>
<dbReference type="InterPro" id="IPR013483">
    <property type="entry name" value="MoaA"/>
</dbReference>
<evidence type="ECO:0000256" key="2">
    <source>
        <dbReference type="ARBA" id="ARBA00022691"/>
    </source>
</evidence>
<dbReference type="SUPFAM" id="SSF102114">
    <property type="entry name" value="Radical SAM enzymes"/>
    <property type="match status" value="1"/>
</dbReference>
<comment type="function">
    <text evidence="10">Catalyzes the cyclization of GTP to (8S)-3',8-cyclo-7,8-dihydroguanosine 5'-triphosphate.</text>
</comment>
<dbReference type="SFLD" id="SFLDG01386">
    <property type="entry name" value="main_SPASM_domain-containing"/>
    <property type="match status" value="1"/>
</dbReference>
<organism evidence="12 13">
    <name type="scientific">Psychromonas marina</name>
    <dbReference type="NCBI Taxonomy" id="88364"/>
    <lineage>
        <taxon>Bacteria</taxon>
        <taxon>Pseudomonadati</taxon>
        <taxon>Pseudomonadota</taxon>
        <taxon>Gammaproteobacteria</taxon>
        <taxon>Alteromonadales</taxon>
        <taxon>Psychromonadaceae</taxon>
        <taxon>Psychromonas</taxon>
    </lineage>
</organism>
<reference evidence="13" key="1">
    <citation type="journal article" date="2019" name="Int. J. Syst. Evol. Microbiol.">
        <title>The Global Catalogue of Microorganisms (GCM) 10K type strain sequencing project: providing services to taxonomists for standard genome sequencing and annotation.</title>
        <authorList>
            <consortium name="The Broad Institute Genomics Platform"/>
            <consortium name="The Broad Institute Genome Sequencing Center for Infectious Disease"/>
            <person name="Wu L."/>
            <person name="Ma J."/>
        </authorList>
    </citation>
    <scope>NUCLEOTIDE SEQUENCE [LARGE SCALE GENOMIC DNA]</scope>
    <source>
        <strain evidence="13">NBRC 103166</strain>
    </source>
</reference>
<feature type="binding site" evidence="10">
    <location>
        <position position="16"/>
    </location>
    <ligand>
        <name>GTP</name>
        <dbReference type="ChEBI" id="CHEBI:37565"/>
    </ligand>
</feature>
<evidence type="ECO:0000256" key="9">
    <source>
        <dbReference type="ARBA" id="ARBA00023239"/>
    </source>
</evidence>
<dbReference type="InterPro" id="IPR013785">
    <property type="entry name" value="Aldolase_TIM"/>
</dbReference>
<sequence>MQQLKDNFNRKFEYLRLSITDECNFKCNYCLPDGYQRSHENQFLSHQEINHLVQAFVELGTKKVRITGGEPSLRKDFSDIIKSVASVEGIEKVATTTNGFRLQKDAQHWFDAGLDAINVSVDSLDAKTFYLITGKNIFQKVMDGVSACVTAGYKQVKINSVLLKGVNDKDLDLYIDWIKTQPIQLRFIELMQTGDNAEFFDKHHLSGLWIKEKLLAEGWTQKVPLSHDGPAQIFTHSEYQGEVGLIMPYSQDFCKSCNRLRVSSTGKLHLCLFGEKGVDLRDLLIDSSQKEALKARIILALEDKKESHYLQAGNTGITPHLASIGG</sequence>
<dbReference type="InterPro" id="IPR058240">
    <property type="entry name" value="rSAM_sf"/>
</dbReference>
<dbReference type="SMART" id="SM00729">
    <property type="entry name" value="Elp3"/>
    <property type="match status" value="1"/>
</dbReference>
<evidence type="ECO:0000313" key="13">
    <source>
        <dbReference type="Proteomes" id="UP001157353"/>
    </source>
</evidence>
<keyword evidence="13" id="KW-1185">Reference proteome</keyword>
<dbReference type="InterPro" id="IPR040064">
    <property type="entry name" value="MoaA-like"/>
</dbReference>
<feature type="binding site" evidence="10">
    <location>
        <position position="157"/>
    </location>
    <ligand>
        <name>GTP</name>
        <dbReference type="ChEBI" id="CHEBI:37565"/>
    </ligand>
</feature>
<dbReference type="Pfam" id="PF06463">
    <property type="entry name" value="Mob_synth_C"/>
    <property type="match status" value="1"/>
</dbReference>
<dbReference type="Gene3D" id="3.20.20.70">
    <property type="entry name" value="Aldolase class I"/>
    <property type="match status" value="1"/>
</dbReference>
<name>A0ABQ6E2M6_9GAMM</name>
<dbReference type="RefSeq" id="WP_284204788.1">
    <property type="nucleotide sequence ID" value="NZ_BSPQ01000013.1"/>
</dbReference>
<dbReference type="SFLD" id="SFLDG01383">
    <property type="entry name" value="cyclic_pyranopterin_phosphate"/>
    <property type="match status" value="1"/>
</dbReference>
<dbReference type="InterPro" id="IPR007197">
    <property type="entry name" value="rSAM"/>
</dbReference>
<dbReference type="EMBL" id="BSPQ01000013">
    <property type="protein sequence ID" value="GLS91684.1"/>
    <property type="molecule type" value="Genomic_DNA"/>
</dbReference>
<keyword evidence="7 10" id="KW-0342">GTP-binding</keyword>
<evidence type="ECO:0000256" key="3">
    <source>
        <dbReference type="ARBA" id="ARBA00022723"/>
    </source>
</evidence>
<evidence type="ECO:0000259" key="11">
    <source>
        <dbReference type="PROSITE" id="PS51918"/>
    </source>
</evidence>
<feature type="binding site" evidence="10">
    <location>
        <position position="29"/>
    </location>
    <ligand>
        <name>S-adenosyl-L-methionine</name>
        <dbReference type="ChEBI" id="CHEBI:59789"/>
    </ligand>
</feature>
<comment type="catalytic activity">
    <reaction evidence="10">
        <text>GTP + AH2 + S-adenosyl-L-methionine = (8S)-3',8-cyclo-7,8-dihydroguanosine 5'-triphosphate + 5'-deoxyadenosine + L-methionine + A + H(+)</text>
        <dbReference type="Rhea" id="RHEA:49576"/>
        <dbReference type="ChEBI" id="CHEBI:13193"/>
        <dbReference type="ChEBI" id="CHEBI:15378"/>
        <dbReference type="ChEBI" id="CHEBI:17319"/>
        <dbReference type="ChEBI" id="CHEBI:17499"/>
        <dbReference type="ChEBI" id="CHEBI:37565"/>
        <dbReference type="ChEBI" id="CHEBI:57844"/>
        <dbReference type="ChEBI" id="CHEBI:59789"/>
        <dbReference type="ChEBI" id="CHEBI:131766"/>
        <dbReference type="EC" id="4.1.99.22"/>
    </reaction>
</comment>
<comment type="similarity">
    <text evidence="10">Belongs to the radical SAM superfamily. MoaA family.</text>
</comment>
<keyword evidence="2 10" id="KW-0949">S-adenosyl-L-methionine</keyword>
<dbReference type="PROSITE" id="PS51918">
    <property type="entry name" value="RADICAL_SAM"/>
    <property type="match status" value="1"/>
</dbReference>
<dbReference type="CDD" id="cd21117">
    <property type="entry name" value="Twitch_MoaA"/>
    <property type="match status" value="1"/>
</dbReference>
<dbReference type="PANTHER" id="PTHR22960:SF28">
    <property type="entry name" value="GTP 3',8-CYCLASE"/>
    <property type="match status" value="1"/>
</dbReference>
<evidence type="ECO:0000313" key="12">
    <source>
        <dbReference type="EMBL" id="GLS91684.1"/>
    </source>
</evidence>
<feature type="binding site" evidence="10">
    <location>
        <begin position="259"/>
        <end position="261"/>
    </location>
    <ligand>
        <name>GTP</name>
        <dbReference type="ChEBI" id="CHEBI:37565"/>
    </ligand>
</feature>
<feature type="binding site" evidence="10">
    <location>
        <position position="257"/>
    </location>
    <ligand>
        <name>[4Fe-4S] cluster</name>
        <dbReference type="ChEBI" id="CHEBI:49883"/>
        <label>2</label>
        <note>4Fe-4S-substrate</note>
    </ligand>
</feature>
<feature type="binding site" evidence="10">
    <location>
        <position position="27"/>
    </location>
    <ligand>
        <name>[4Fe-4S] cluster</name>
        <dbReference type="ChEBI" id="CHEBI:49883"/>
        <label>1</label>
        <note>4Fe-4S-S-AdoMet</note>
    </ligand>
</feature>
<feature type="binding site" evidence="10">
    <location>
        <position position="30"/>
    </location>
    <ligand>
        <name>[4Fe-4S] cluster</name>
        <dbReference type="ChEBI" id="CHEBI:49883"/>
        <label>1</label>
        <note>4Fe-4S-S-AdoMet</note>
    </ligand>
</feature>
<dbReference type="SFLD" id="SFLDS00029">
    <property type="entry name" value="Radical_SAM"/>
    <property type="match status" value="1"/>
</dbReference>
<dbReference type="NCBIfam" id="TIGR02666">
    <property type="entry name" value="moaA"/>
    <property type="match status" value="1"/>
</dbReference>
<dbReference type="Pfam" id="PF04055">
    <property type="entry name" value="Radical_SAM"/>
    <property type="match status" value="1"/>
</dbReference>
<dbReference type="InterPro" id="IPR050105">
    <property type="entry name" value="MoCo_biosynth_MoaA/MoaC"/>
</dbReference>
<protein>
    <recommendedName>
        <fullName evidence="10">GTP 3',8-cyclase</fullName>
        <ecNumber evidence="10">4.1.99.22</ecNumber>
    </recommendedName>
    <alternativeName>
        <fullName evidence="10">Molybdenum cofactor biosynthesis protein A</fullName>
    </alternativeName>
</protein>
<keyword evidence="3 10" id="KW-0479">Metal-binding</keyword>
<keyword evidence="9 10" id="KW-0456">Lyase</keyword>
<evidence type="ECO:0000256" key="7">
    <source>
        <dbReference type="ARBA" id="ARBA00023134"/>
    </source>
</evidence>
<dbReference type="HAMAP" id="MF_01225_B">
    <property type="entry name" value="MoaA_B"/>
    <property type="match status" value="1"/>
</dbReference>
<feature type="binding site" evidence="10">
    <location>
        <position position="271"/>
    </location>
    <ligand>
        <name>[4Fe-4S] cluster</name>
        <dbReference type="ChEBI" id="CHEBI:49883"/>
        <label>2</label>
        <note>4Fe-4S-substrate</note>
    </ligand>
</feature>